<organism evidence="1 2">
    <name type="scientific">Stachybotrys chartarum (strain CBS 109288 / IBT 7711)</name>
    <name type="common">Toxic black mold</name>
    <name type="synonym">Stilbospora chartarum</name>
    <dbReference type="NCBI Taxonomy" id="1280523"/>
    <lineage>
        <taxon>Eukaryota</taxon>
        <taxon>Fungi</taxon>
        <taxon>Dikarya</taxon>
        <taxon>Ascomycota</taxon>
        <taxon>Pezizomycotina</taxon>
        <taxon>Sordariomycetes</taxon>
        <taxon>Hypocreomycetidae</taxon>
        <taxon>Hypocreales</taxon>
        <taxon>Stachybotryaceae</taxon>
        <taxon>Stachybotrys</taxon>
    </lineage>
</organism>
<dbReference type="AlphaFoldDB" id="A0A084AR55"/>
<gene>
    <name evidence="1" type="ORF">S7711_10805</name>
</gene>
<protein>
    <submittedName>
        <fullName evidence="1">Uncharacterized protein</fullName>
    </submittedName>
</protein>
<dbReference type="Proteomes" id="UP000028045">
    <property type="component" value="Unassembled WGS sequence"/>
</dbReference>
<proteinExistence type="predicted"/>
<dbReference type="HOGENOM" id="CLU_2544094_0_0_1"/>
<reference evidence="1 2" key="1">
    <citation type="journal article" date="2014" name="BMC Genomics">
        <title>Comparative genome sequencing reveals chemotype-specific gene clusters in the toxigenic black mold Stachybotrys.</title>
        <authorList>
            <person name="Semeiks J."/>
            <person name="Borek D."/>
            <person name="Otwinowski Z."/>
            <person name="Grishin N.V."/>
        </authorList>
    </citation>
    <scope>NUCLEOTIDE SEQUENCE [LARGE SCALE GENOMIC DNA]</scope>
    <source>
        <strain evidence="2">CBS 109288 / IBT 7711</strain>
    </source>
</reference>
<sequence length="83" mass="9005">MSKPMPRRKGPDGFGWMRLAEASSYLSTLVDDDSRAMKALLHYRALMAAAQRSEVVADPVAEVKARASHITMSGVPCKDADIA</sequence>
<name>A0A084AR55_STACB</name>
<accession>A0A084AR55</accession>
<evidence type="ECO:0000313" key="2">
    <source>
        <dbReference type="Proteomes" id="UP000028045"/>
    </source>
</evidence>
<dbReference type="EMBL" id="KL648604">
    <property type="protein sequence ID" value="KEY67784.1"/>
    <property type="molecule type" value="Genomic_DNA"/>
</dbReference>
<keyword evidence="2" id="KW-1185">Reference proteome</keyword>
<evidence type="ECO:0000313" key="1">
    <source>
        <dbReference type="EMBL" id="KEY67784.1"/>
    </source>
</evidence>